<dbReference type="InParanoid" id="A0A0C3EW42"/>
<evidence type="ECO:0000256" key="1">
    <source>
        <dbReference type="SAM" id="SignalP"/>
    </source>
</evidence>
<dbReference type="EMBL" id="KN833032">
    <property type="protein sequence ID" value="KIM76735.1"/>
    <property type="molecule type" value="Genomic_DNA"/>
</dbReference>
<dbReference type="AlphaFoldDB" id="A0A0C3EW42"/>
<organism evidence="2 3">
    <name type="scientific">Piloderma croceum (strain F 1598)</name>
    <dbReference type="NCBI Taxonomy" id="765440"/>
    <lineage>
        <taxon>Eukaryota</taxon>
        <taxon>Fungi</taxon>
        <taxon>Dikarya</taxon>
        <taxon>Basidiomycota</taxon>
        <taxon>Agaricomycotina</taxon>
        <taxon>Agaricomycetes</taxon>
        <taxon>Agaricomycetidae</taxon>
        <taxon>Atheliales</taxon>
        <taxon>Atheliaceae</taxon>
        <taxon>Piloderma</taxon>
    </lineage>
</organism>
<keyword evidence="1" id="KW-0732">Signal</keyword>
<dbReference type="HOGENOM" id="CLU_1533144_0_0_1"/>
<reference evidence="2 3" key="1">
    <citation type="submission" date="2014-04" db="EMBL/GenBank/DDBJ databases">
        <authorList>
            <consortium name="DOE Joint Genome Institute"/>
            <person name="Kuo A."/>
            <person name="Tarkka M."/>
            <person name="Buscot F."/>
            <person name="Kohler A."/>
            <person name="Nagy L.G."/>
            <person name="Floudas D."/>
            <person name="Copeland A."/>
            <person name="Barry K.W."/>
            <person name="Cichocki N."/>
            <person name="Veneault-Fourrey C."/>
            <person name="LaButti K."/>
            <person name="Lindquist E.A."/>
            <person name="Lipzen A."/>
            <person name="Lundell T."/>
            <person name="Morin E."/>
            <person name="Murat C."/>
            <person name="Sun H."/>
            <person name="Tunlid A."/>
            <person name="Henrissat B."/>
            <person name="Grigoriev I.V."/>
            <person name="Hibbett D.S."/>
            <person name="Martin F."/>
            <person name="Nordberg H.P."/>
            <person name="Cantor M.N."/>
            <person name="Hua S.X."/>
        </authorList>
    </citation>
    <scope>NUCLEOTIDE SEQUENCE [LARGE SCALE GENOMIC DNA]</scope>
    <source>
        <strain evidence="2 3">F 1598</strain>
    </source>
</reference>
<sequence>MPSVMIALVVSFLALASASPLEVRSTCRPNFGGPPGLSIINGNREWGLASSPPSTGTTVVPEAFNINDNEFRVEFTGQPDNTYLIKPVGFPELRVAASGFGNLHIATPDSTDSTQSWNILCNQCGDPTSGTFTTGCTITSAANNNCVQMGSSALSLRNCNSANPHQSFDFGASNN</sequence>
<gene>
    <name evidence="2" type="ORF">PILCRDRAFT_826124</name>
</gene>
<protein>
    <submittedName>
        <fullName evidence="2">Uncharacterized protein</fullName>
    </submittedName>
</protein>
<proteinExistence type="predicted"/>
<evidence type="ECO:0000313" key="3">
    <source>
        <dbReference type="Proteomes" id="UP000054166"/>
    </source>
</evidence>
<feature type="signal peptide" evidence="1">
    <location>
        <begin position="1"/>
        <end position="18"/>
    </location>
</feature>
<reference evidence="3" key="2">
    <citation type="submission" date="2015-01" db="EMBL/GenBank/DDBJ databases">
        <title>Evolutionary Origins and Diversification of the Mycorrhizal Mutualists.</title>
        <authorList>
            <consortium name="DOE Joint Genome Institute"/>
            <consortium name="Mycorrhizal Genomics Consortium"/>
            <person name="Kohler A."/>
            <person name="Kuo A."/>
            <person name="Nagy L.G."/>
            <person name="Floudas D."/>
            <person name="Copeland A."/>
            <person name="Barry K.W."/>
            <person name="Cichocki N."/>
            <person name="Veneault-Fourrey C."/>
            <person name="LaButti K."/>
            <person name="Lindquist E.A."/>
            <person name="Lipzen A."/>
            <person name="Lundell T."/>
            <person name="Morin E."/>
            <person name="Murat C."/>
            <person name="Riley R."/>
            <person name="Ohm R."/>
            <person name="Sun H."/>
            <person name="Tunlid A."/>
            <person name="Henrissat B."/>
            <person name="Grigoriev I.V."/>
            <person name="Hibbett D.S."/>
            <person name="Martin F."/>
        </authorList>
    </citation>
    <scope>NUCLEOTIDE SEQUENCE [LARGE SCALE GENOMIC DNA]</scope>
    <source>
        <strain evidence="3">F 1598</strain>
    </source>
</reference>
<keyword evidence="3" id="KW-1185">Reference proteome</keyword>
<dbReference type="PROSITE" id="PS50231">
    <property type="entry name" value="RICIN_B_LECTIN"/>
    <property type="match status" value="1"/>
</dbReference>
<name>A0A0C3EW42_PILCF</name>
<dbReference type="Proteomes" id="UP000054166">
    <property type="component" value="Unassembled WGS sequence"/>
</dbReference>
<evidence type="ECO:0000313" key="2">
    <source>
        <dbReference type="EMBL" id="KIM76735.1"/>
    </source>
</evidence>
<dbReference type="OrthoDB" id="3031673at2759"/>
<feature type="chain" id="PRO_5002164264" evidence="1">
    <location>
        <begin position="19"/>
        <end position="175"/>
    </location>
</feature>
<accession>A0A0C3EW42</accession>